<feature type="chain" id="PRO_5047502704" description="DUF1080 domain-containing protein" evidence="2">
    <location>
        <begin position="20"/>
        <end position="314"/>
    </location>
</feature>
<sequence>MRPYVLITLITLLAVNSFAQSSARRQKPVIFSASSDWQKVTLKPTARLQPSRPTSAATNPADANTSPAPTVTVPPAQPDRTAPAEVVSTAPPSPYANRPSAPPVSPNETVTQPTRTGSSGASTSDFRPAFTGDFATNRNGWKAGIKGDYHFQIGMGRYSIRKRNVNTQQVAFSYVSLPPDINLNNADLFTIKVDVMADSGRIPTGGLVFGVRDSLNFNAFTLNGKGEISIIRVANGQVFSDYMPGDFFSPGVPIDKNRNRLTIRRKDGGLYFYVNEREVRTSPYPFRTLSGNGIGMITSGYWTSFQKLSVTLGP</sequence>
<gene>
    <name evidence="3" type="ORF">ACFSUS_24480</name>
</gene>
<evidence type="ECO:0000313" key="4">
    <source>
        <dbReference type="Proteomes" id="UP001597469"/>
    </source>
</evidence>
<keyword evidence="4" id="KW-1185">Reference proteome</keyword>
<feature type="signal peptide" evidence="2">
    <location>
        <begin position="1"/>
        <end position="19"/>
    </location>
</feature>
<proteinExistence type="predicted"/>
<organism evidence="3 4">
    <name type="scientific">Spirosoma soli</name>
    <dbReference type="NCBI Taxonomy" id="1770529"/>
    <lineage>
        <taxon>Bacteria</taxon>
        <taxon>Pseudomonadati</taxon>
        <taxon>Bacteroidota</taxon>
        <taxon>Cytophagia</taxon>
        <taxon>Cytophagales</taxon>
        <taxon>Cytophagaceae</taxon>
        <taxon>Spirosoma</taxon>
    </lineage>
</organism>
<evidence type="ECO:0008006" key="5">
    <source>
        <dbReference type="Google" id="ProtNLM"/>
    </source>
</evidence>
<evidence type="ECO:0000313" key="3">
    <source>
        <dbReference type="EMBL" id="MFD2573816.1"/>
    </source>
</evidence>
<protein>
    <recommendedName>
        <fullName evidence="5">DUF1080 domain-containing protein</fullName>
    </recommendedName>
</protein>
<evidence type="ECO:0000256" key="2">
    <source>
        <dbReference type="SAM" id="SignalP"/>
    </source>
</evidence>
<name>A0ABW5MCH1_9BACT</name>
<feature type="compositionally biased region" description="Polar residues" evidence="1">
    <location>
        <begin position="106"/>
        <end position="125"/>
    </location>
</feature>
<evidence type="ECO:0000256" key="1">
    <source>
        <dbReference type="SAM" id="MobiDB-lite"/>
    </source>
</evidence>
<feature type="compositionally biased region" description="Polar residues" evidence="1">
    <location>
        <begin position="51"/>
        <end position="66"/>
    </location>
</feature>
<comment type="caution">
    <text evidence="3">The sequence shown here is derived from an EMBL/GenBank/DDBJ whole genome shotgun (WGS) entry which is preliminary data.</text>
</comment>
<keyword evidence="2" id="KW-0732">Signal</keyword>
<dbReference type="Proteomes" id="UP001597469">
    <property type="component" value="Unassembled WGS sequence"/>
</dbReference>
<feature type="region of interest" description="Disordered" evidence="1">
    <location>
        <begin position="42"/>
        <end position="127"/>
    </location>
</feature>
<accession>A0ABW5MCH1</accession>
<reference evidence="4" key="1">
    <citation type="journal article" date="2019" name="Int. J. Syst. Evol. Microbiol.">
        <title>The Global Catalogue of Microorganisms (GCM) 10K type strain sequencing project: providing services to taxonomists for standard genome sequencing and annotation.</title>
        <authorList>
            <consortium name="The Broad Institute Genomics Platform"/>
            <consortium name="The Broad Institute Genome Sequencing Center for Infectious Disease"/>
            <person name="Wu L."/>
            <person name="Ma J."/>
        </authorList>
    </citation>
    <scope>NUCLEOTIDE SEQUENCE [LARGE SCALE GENOMIC DNA]</scope>
    <source>
        <strain evidence="4">KCTC 42805</strain>
    </source>
</reference>
<dbReference type="Gene3D" id="2.60.120.560">
    <property type="entry name" value="Exo-inulinase, domain 1"/>
    <property type="match status" value="1"/>
</dbReference>
<dbReference type="EMBL" id="JBHULN010000021">
    <property type="protein sequence ID" value="MFD2573816.1"/>
    <property type="molecule type" value="Genomic_DNA"/>
</dbReference>
<dbReference type="RefSeq" id="WP_381526860.1">
    <property type="nucleotide sequence ID" value="NZ_JBHULN010000021.1"/>
</dbReference>